<dbReference type="SMART" id="SM00028">
    <property type="entry name" value="TPR"/>
    <property type="match status" value="3"/>
</dbReference>
<dbReference type="Proteomes" id="UP000061512">
    <property type="component" value="Unassembled WGS sequence"/>
</dbReference>
<comment type="caution">
    <text evidence="11">The sequence shown here is derived from an EMBL/GenBank/DDBJ whole genome shotgun (WGS) entry which is preliminary data.</text>
</comment>
<dbReference type="Gene3D" id="3.40.50.11380">
    <property type="match status" value="1"/>
</dbReference>
<evidence type="ECO:0000256" key="7">
    <source>
        <dbReference type="ARBA" id="ARBA00022803"/>
    </source>
</evidence>
<evidence type="ECO:0000256" key="8">
    <source>
        <dbReference type="PROSITE-ProRule" id="PRU00339"/>
    </source>
</evidence>
<dbReference type="RefSeq" id="WP_060299342.1">
    <property type="nucleotide sequence ID" value="NZ_LPJX01000045.1"/>
</dbReference>
<dbReference type="Gene3D" id="3.40.50.2000">
    <property type="entry name" value="Glycogen Phosphorylase B"/>
    <property type="match status" value="1"/>
</dbReference>
<dbReference type="InterPro" id="IPR011990">
    <property type="entry name" value="TPR-like_helical_dom_sf"/>
</dbReference>
<dbReference type="Pfam" id="PF13844">
    <property type="entry name" value="Glyco_transf_41"/>
    <property type="match status" value="2"/>
</dbReference>
<feature type="domain" description="O-GlcNAc transferase C-terminal" evidence="10">
    <location>
        <begin position="451"/>
        <end position="626"/>
    </location>
</feature>
<dbReference type="Gene3D" id="1.25.40.10">
    <property type="entry name" value="Tetratricopeptide repeat domain"/>
    <property type="match status" value="2"/>
</dbReference>
<evidence type="ECO:0000259" key="10">
    <source>
        <dbReference type="Pfam" id="PF13844"/>
    </source>
</evidence>
<reference evidence="11 12" key="1">
    <citation type="submission" date="2015-11" db="EMBL/GenBank/DDBJ databases">
        <title>Expanding the genomic diversity of Burkholderia species for the development of highly accurate diagnostics.</title>
        <authorList>
            <person name="Sahl J."/>
            <person name="Keim P."/>
            <person name="Wagner D."/>
        </authorList>
    </citation>
    <scope>NUCLEOTIDE SEQUENCE [LARGE SCALE GENOMIC DNA]</scope>
    <source>
        <strain evidence="11 12">MSMB574WGS</strain>
    </source>
</reference>
<feature type="compositionally biased region" description="Basic residues" evidence="9">
    <location>
        <begin position="658"/>
        <end position="668"/>
    </location>
</feature>
<organism evidence="11 12">
    <name type="scientific">Burkholderia pseudomultivorans</name>
    <dbReference type="NCBI Taxonomy" id="1207504"/>
    <lineage>
        <taxon>Bacteria</taxon>
        <taxon>Pseudomonadati</taxon>
        <taxon>Pseudomonadota</taxon>
        <taxon>Betaproteobacteria</taxon>
        <taxon>Burkholderiales</taxon>
        <taxon>Burkholderiaceae</taxon>
        <taxon>Burkholderia</taxon>
        <taxon>Burkholderia cepacia complex</taxon>
    </lineage>
</organism>
<feature type="repeat" description="TPR" evidence="8">
    <location>
        <begin position="41"/>
        <end position="74"/>
    </location>
</feature>
<keyword evidence="4" id="KW-0328">Glycosyltransferase</keyword>
<dbReference type="InterPro" id="IPR013105">
    <property type="entry name" value="TPR_2"/>
</dbReference>
<evidence type="ECO:0000256" key="6">
    <source>
        <dbReference type="ARBA" id="ARBA00022737"/>
    </source>
</evidence>
<name>A0A132EYT7_9BURK</name>
<evidence type="ECO:0000256" key="5">
    <source>
        <dbReference type="ARBA" id="ARBA00022679"/>
    </source>
</evidence>
<keyword evidence="5" id="KW-0808">Transferase</keyword>
<evidence type="ECO:0000256" key="9">
    <source>
        <dbReference type="SAM" id="MobiDB-lite"/>
    </source>
</evidence>
<evidence type="ECO:0000256" key="3">
    <source>
        <dbReference type="ARBA" id="ARBA00011970"/>
    </source>
</evidence>
<evidence type="ECO:0000256" key="1">
    <source>
        <dbReference type="ARBA" id="ARBA00004922"/>
    </source>
</evidence>
<evidence type="ECO:0000256" key="4">
    <source>
        <dbReference type="ARBA" id="ARBA00022676"/>
    </source>
</evidence>
<gene>
    <name evidence="11" type="ORF">WT57_21885</name>
</gene>
<dbReference type="AlphaFoldDB" id="A0A132EYT7"/>
<comment type="pathway">
    <text evidence="1">Protein modification; protein glycosylation.</text>
</comment>
<dbReference type="SUPFAM" id="SSF48452">
    <property type="entry name" value="TPR-like"/>
    <property type="match status" value="1"/>
</dbReference>
<protein>
    <recommendedName>
        <fullName evidence="3">protein O-GlcNAc transferase</fullName>
        <ecNumber evidence="3">2.4.1.255</ecNumber>
    </recommendedName>
</protein>
<sequence length="677" mass="76501">MNLDTVKQSMAGLVRTSLGAGLAAQISPFLTEDMLDTVADPDLYYLAGNLRLREQAYDRARTLYQKASRLAPAWGSPLNNIGVSLEREGKRDDAYPFYELAAERAPADRLIGRNAAYAAFHHKDRRFRAKAAKHLRTLLQHHAQDAELHSKLAYVYFYLGENDKALEHAKRSVQLNPRCVTGIVQKVSLRLPIVYRTETEIDEVRSEIARALDEMSEDVDRALRDGVPAVDELRDVWCDALFYLTYNGRANVDLLSRFNDQVGRLMEAMFADAQRKAAENRLARHTASSKPRIRIAFVSAFFNGHSIWKIPTIGYYENLDRAQFEVCTYHMGASHDRFTEDARRMSDMFFESTFVGDIVNRLAVDAPDVIVFPDVGMNFSSYCLTTLRMAPLQMQMLGHPDTSGSRHVDYVVTADLMETAEAQENYREKLVRLPGLGCTYSFSYPAAAPVGREFFGLSQDDIVFVSPQSTFKYTPADDDLYPRIAARVGKRCKIVFFPRSDEASVRIFVERMKRAFERHGLSHDEYVRYVKGPLSQPEFVALCSMSDVFLDNPSWSGHNTTLDALHGGAVVVCTRGRFMRQMHAAALMQFLGFPELVAQDIDGMVDLCARFASDEAFRSDFRARLASRLPMLADKSCIQAFEEFVTRECAQLVPQPAGRKRSAPRRKSKAETPALEK</sequence>
<dbReference type="InterPro" id="IPR019734">
    <property type="entry name" value="TPR_rpt"/>
</dbReference>
<dbReference type="PANTHER" id="PTHR44835">
    <property type="entry name" value="UDP-N-ACETYLGLUCOSAMINE--PEPTIDE N-ACETYLGLUCOSAMINYLTRANSFERASE SPINDLY-RELATED"/>
    <property type="match status" value="1"/>
</dbReference>
<comment type="similarity">
    <text evidence="2">Belongs to the glycosyltransferase 41 family. O-GlcNAc transferase subfamily.</text>
</comment>
<evidence type="ECO:0000313" key="12">
    <source>
        <dbReference type="Proteomes" id="UP000061512"/>
    </source>
</evidence>
<evidence type="ECO:0000256" key="2">
    <source>
        <dbReference type="ARBA" id="ARBA00005386"/>
    </source>
</evidence>
<dbReference type="PROSITE" id="PS50005">
    <property type="entry name" value="TPR"/>
    <property type="match status" value="2"/>
</dbReference>
<dbReference type="EC" id="2.4.1.255" evidence="3"/>
<feature type="repeat" description="TPR" evidence="8">
    <location>
        <begin position="146"/>
        <end position="179"/>
    </location>
</feature>
<dbReference type="GO" id="GO:0097363">
    <property type="term" value="F:protein O-acetylglucosaminyltransferase activity"/>
    <property type="evidence" value="ECO:0007669"/>
    <property type="project" value="UniProtKB-EC"/>
</dbReference>
<feature type="region of interest" description="Disordered" evidence="9">
    <location>
        <begin position="654"/>
        <end position="677"/>
    </location>
</feature>
<accession>A0A132EYT7</accession>
<proteinExistence type="inferred from homology"/>
<dbReference type="EMBL" id="LPJX01000045">
    <property type="protein sequence ID" value="KWF63734.1"/>
    <property type="molecule type" value="Genomic_DNA"/>
</dbReference>
<evidence type="ECO:0000313" key="11">
    <source>
        <dbReference type="EMBL" id="KWF63734.1"/>
    </source>
</evidence>
<keyword evidence="7 8" id="KW-0802">TPR repeat</keyword>
<dbReference type="InterPro" id="IPR051939">
    <property type="entry name" value="Glycosyltr_41/O-GlcNAc_trsf"/>
</dbReference>
<dbReference type="PANTHER" id="PTHR44835:SF1">
    <property type="entry name" value="PROTEIN O-GLCNAC TRANSFERASE"/>
    <property type="match status" value="1"/>
</dbReference>
<dbReference type="InterPro" id="IPR029489">
    <property type="entry name" value="OGT/SEC/SPY_C"/>
</dbReference>
<feature type="domain" description="O-GlcNAc transferase C-terminal" evidence="10">
    <location>
        <begin position="283"/>
        <end position="434"/>
    </location>
</feature>
<dbReference type="Pfam" id="PF07719">
    <property type="entry name" value="TPR_2"/>
    <property type="match status" value="1"/>
</dbReference>
<keyword evidence="6" id="KW-0677">Repeat</keyword>